<dbReference type="OMA" id="TIAHPFR"/>
<dbReference type="CDD" id="cd00065">
    <property type="entry name" value="FYVE_like_SF"/>
    <property type="match status" value="1"/>
</dbReference>
<keyword evidence="3" id="KW-1185">Reference proteome</keyword>
<gene>
    <name evidence="2" type="ORF">PHYSODRAFT_508021</name>
</gene>
<dbReference type="InParanoid" id="G4ZQF3"/>
<dbReference type="AlphaFoldDB" id="G4ZQF3"/>
<dbReference type="InterPro" id="IPR013083">
    <property type="entry name" value="Znf_RING/FYVE/PHD"/>
</dbReference>
<feature type="compositionally biased region" description="Low complexity" evidence="1">
    <location>
        <begin position="404"/>
        <end position="420"/>
    </location>
</feature>
<feature type="region of interest" description="Disordered" evidence="1">
    <location>
        <begin position="233"/>
        <end position="374"/>
    </location>
</feature>
<protein>
    <recommendedName>
        <fullName evidence="4">FYVE-type domain-containing protein</fullName>
    </recommendedName>
</protein>
<dbReference type="Gene3D" id="3.30.40.10">
    <property type="entry name" value="Zinc/RING finger domain, C3HC4 (zinc finger)"/>
    <property type="match status" value="1"/>
</dbReference>
<dbReference type="SUPFAM" id="SSF57903">
    <property type="entry name" value="FYVE/PHD zinc finger"/>
    <property type="match status" value="1"/>
</dbReference>
<dbReference type="Proteomes" id="UP000002640">
    <property type="component" value="Unassembled WGS sequence"/>
</dbReference>
<dbReference type="KEGG" id="psoj:PHYSODRAFT_508021"/>
<evidence type="ECO:0000313" key="3">
    <source>
        <dbReference type="Proteomes" id="UP000002640"/>
    </source>
</evidence>
<dbReference type="PANTHER" id="PTHR13510:SF44">
    <property type="entry name" value="RABENOSYN-5"/>
    <property type="match status" value="1"/>
</dbReference>
<dbReference type="RefSeq" id="XP_009528937.1">
    <property type="nucleotide sequence ID" value="XM_009530642.1"/>
</dbReference>
<feature type="region of interest" description="Disordered" evidence="1">
    <location>
        <begin position="396"/>
        <end position="420"/>
    </location>
</feature>
<evidence type="ECO:0008006" key="4">
    <source>
        <dbReference type="Google" id="ProtNLM"/>
    </source>
</evidence>
<feature type="compositionally biased region" description="Polar residues" evidence="1">
    <location>
        <begin position="362"/>
        <end position="374"/>
    </location>
</feature>
<organism evidence="2 3">
    <name type="scientific">Phytophthora sojae (strain P6497)</name>
    <name type="common">Soybean stem and root rot agent</name>
    <name type="synonym">Phytophthora megasperma f. sp. glycines</name>
    <dbReference type="NCBI Taxonomy" id="1094619"/>
    <lineage>
        <taxon>Eukaryota</taxon>
        <taxon>Sar</taxon>
        <taxon>Stramenopiles</taxon>
        <taxon>Oomycota</taxon>
        <taxon>Peronosporomycetes</taxon>
        <taxon>Peronosporales</taxon>
        <taxon>Peronosporaceae</taxon>
        <taxon>Phytophthora</taxon>
    </lineage>
</organism>
<proteinExistence type="predicted"/>
<dbReference type="InterPro" id="IPR052727">
    <property type="entry name" value="Rab4/Rab5_effector"/>
</dbReference>
<dbReference type="EMBL" id="JH159155">
    <property type="protein sequence ID" value="EGZ15188.1"/>
    <property type="molecule type" value="Genomic_DNA"/>
</dbReference>
<evidence type="ECO:0000313" key="2">
    <source>
        <dbReference type="EMBL" id="EGZ15188.1"/>
    </source>
</evidence>
<reference evidence="2 3" key="1">
    <citation type="journal article" date="2006" name="Science">
        <title>Phytophthora genome sequences uncover evolutionary origins and mechanisms of pathogenesis.</title>
        <authorList>
            <person name="Tyler B.M."/>
            <person name="Tripathy S."/>
            <person name="Zhang X."/>
            <person name="Dehal P."/>
            <person name="Jiang R.H."/>
            <person name="Aerts A."/>
            <person name="Arredondo F.D."/>
            <person name="Baxter L."/>
            <person name="Bensasson D."/>
            <person name="Beynon J.L."/>
            <person name="Chapman J."/>
            <person name="Damasceno C.M."/>
            <person name="Dorrance A.E."/>
            <person name="Dou D."/>
            <person name="Dickerman A.W."/>
            <person name="Dubchak I.L."/>
            <person name="Garbelotto M."/>
            <person name="Gijzen M."/>
            <person name="Gordon S.G."/>
            <person name="Govers F."/>
            <person name="Grunwald N.J."/>
            <person name="Huang W."/>
            <person name="Ivors K.L."/>
            <person name="Jones R.W."/>
            <person name="Kamoun S."/>
            <person name="Krampis K."/>
            <person name="Lamour K.H."/>
            <person name="Lee M.K."/>
            <person name="McDonald W.H."/>
            <person name="Medina M."/>
            <person name="Meijer H.J."/>
            <person name="Nordberg E.K."/>
            <person name="Maclean D.J."/>
            <person name="Ospina-Giraldo M.D."/>
            <person name="Morris P.F."/>
            <person name="Phuntumart V."/>
            <person name="Putnam N.H."/>
            <person name="Rash S."/>
            <person name="Rose J.K."/>
            <person name="Sakihama Y."/>
            <person name="Salamov A.A."/>
            <person name="Savidor A."/>
            <person name="Scheuring C.F."/>
            <person name="Smith B.M."/>
            <person name="Sobral B.W."/>
            <person name="Terry A."/>
            <person name="Torto-Alalibo T.A."/>
            <person name="Win J."/>
            <person name="Xu Z."/>
            <person name="Zhang H."/>
            <person name="Grigoriev I.V."/>
            <person name="Rokhsar D.S."/>
            <person name="Boore J.L."/>
        </authorList>
    </citation>
    <scope>NUCLEOTIDE SEQUENCE [LARGE SCALE GENOMIC DNA]</scope>
    <source>
        <strain evidence="2 3">P6497</strain>
    </source>
</reference>
<dbReference type="PANTHER" id="PTHR13510">
    <property type="entry name" value="FYVE-FINGER-CONTAINING RAB5 EFFECTOR PROTEIN RABENOSYN-5-RELATED"/>
    <property type="match status" value="1"/>
</dbReference>
<feature type="compositionally biased region" description="Polar residues" evidence="1">
    <location>
        <begin position="300"/>
        <end position="320"/>
    </location>
</feature>
<sequence>MTKAVISDDEVVDAQVLHELRGPTIAHPFRFLGVKWLSRPDGSKLGHFLIHSVMLPQYPELRRELGLVRARVSSCVLLQQREGDPNQVDVFMTGRVSAQGRVLDSLALLSTANGLTYFWKAGVCAQRRKLAWRLQHKRKLPPTGAVVPPEQCPLCTKGLERAFSSPTRCEMCGVRMCARCSVSQKLLFPGAFGSKETHAVTVELCPPCITRTTEEDAMAIARQEIRAGQYGALKSPRGVTQRNRAFNVVKPRRRRVDFSASAGPPVSTNPLRRQPRPDFAASAGPARTRGDESEDDSETVTRQSLQALDNLLENSKGPNDQQEDVLTGSEGEPSYPVTPKQAPMTLADLEGPDSGDKVPAQSIPQAPAKSSSTPLWKRMSALQVMAESTYRYTKKTTEKTLHLSPSGCSPTYTSSPPTRP</sequence>
<dbReference type="GeneID" id="20658816"/>
<accession>G4ZQF3</accession>
<evidence type="ECO:0000256" key="1">
    <source>
        <dbReference type="SAM" id="MobiDB-lite"/>
    </source>
</evidence>
<dbReference type="InterPro" id="IPR011011">
    <property type="entry name" value="Znf_FYVE_PHD"/>
</dbReference>
<name>G4ZQF3_PHYSP</name>